<evidence type="ECO:0000256" key="1">
    <source>
        <dbReference type="SAM" id="MobiDB-lite"/>
    </source>
</evidence>
<reference evidence="2 3" key="1">
    <citation type="journal article" date="2016" name="Nat. Commun.">
        <title>Extremotolerant tardigrade genome and improved radiotolerance of human cultured cells by tardigrade-unique protein.</title>
        <authorList>
            <person name="Hashimoto T."/>
            <person name="Horikawa D.D."/>
            <person name="Saito Y."/>
            <person name="Kuwahara H."/>
            <person name="Kozuka-Hata H."/>
            <person name="Shin-I T."/>
            <person name="Minakuchi Y."/>
            <person name="Ohishi K."/>
            <person name="Motoyama A."/>
            <person name="Aizu T."/>
            <person name="Enomoto A."/>
            <person name="Kondo K."/>
            <person name="Tanaka S."/>
            <person name="Hara Y."/>
            <person name="Koshikawa S."/>
            <person name="Sagara H."/>
            <person name="Miura T."/>
            <person name="Yokobori S."/>
            <person name="Miyagawa K."/>
            <person name="Suzuki Y."/>
            <person name="Kubo T."/>
            <person name="Oyama M."/>
            <person name="Kohara Y."/>
            <person name="Fujiyama A."/>
            <person name="Arakawa K."/>
            <person name="Katayama T."/>
            <person name="Toyoda A."/>
            <person name="Kunieda T."/>
        </authorList>
    </citation>
    <scope>NUCLEOTIDE SEQUENCE [LARGE SCALE GENOMIC DNA]</scope>
    <source>
        <strain evidence="2 3">YOKOZUNA-1</strain>
    </source>
</reference>
<accession>A0A1D1VYI9</accession>
<evidence type="ECO:0000313" key="3">
    <source>
        <dbReference type="Proteomes" id="UP000186922"/>
    </source>
</evidence>
<protein>
    <submittedName>
        <fullName evidence="2">Uncharacterized protein</fullName>
    </submittedName>
</protein>
<dbReference type="AlphaFoldDB" id="A0A1D1VYI9"/>
<proteinExistence type="predicted"/>
<dbReference type="EMBL" id="BDGG01000011">
    <property type="protein sequence ID" value="GAV04888.1"/>
    <property type="molecule type" value="Genomic_DNA"/>
</dbReference>
<evidence type="ECO:0000313" key="2">
    <source>
        <dbReference type="EMBL" id="GAV04888.1"/>
    </source>
</evidence>
<feature type="compositionally biased region" description="Polar residues" evidence="1">
    <location>
        <begin position="103"/>
        <end position="118"/>
    </location>
</feature>
<dbReference type="Proteomes" id="UP000186922">
    <property type="component" value="Unassembled WGS sequence"/>
</dbReference>
<sequence length="179" mass="19078">MVLFEDRASDNGIERYDGAKENHGVAMTNNSDLTYVRRQCVDVFKWAAAWFRQVPTQGQDDVGCSSIEIVARKGATCGCTIENCNDVSRNVTKDSIGEFSWTAGKNTGAGQQSTSGNPQPIAGIAGSDGKNPADSNTGQADEGPNGAALSKSVRTSSSAICLCSLTVLLLVHMHEKLYW</sequence>
<gene>
    <name evidence="2" type="primary">RvY_15095-1</name>
    <name evidence="2" type="synonym">RvY_15095.1</name>
    <name evidence="2" type="ORF">RvY_15095</name>
</gene>
<keyword evidence="3" id="KW-1185">Reference proteome</keyword>
<feature type="region of interest" description="Disordered" evidence="1">
    <location>
        <begin position="102"/>
        <end position="149"/>
    </location>
</feature>
<name>A0A1D1VYI9_RAMVA</name>
<comment type="caution">
    <text evidence="2">The sequence shown here is derived from an EMBL/GenBank/DDBJ whole genome shotgun (WGS) entry which is preliminary data.</text>
</comment>
<organism evidence="2 3">
    <name type="scientific">Ramazzottius varieornatus</name>
    <name type="common">Water bear</name>
    <name type="synonym">Tardigrade</name>
    <dbReference type="NCBI Taxonomy" id="947166"/>
    <lineage>
        <taxon>Eukaryota</taxon>
        <taxon>Metazoa</taxon>
        <taxon>Ecdysozoa</taxon>
        <taxon>Tardigrada</taxon>
        <taxon>Eutardigrada</taxon>
        <taxon>Parachela</taxon>
        <taxon>Hypsibioidea</taxon>
        <taxon>Ramazzottiidae</taxon>
        <taxon>Ramazzottius</taxon>
    </lineage>
</organism>